<keyword evidence="6" id="KW-1185">Reference proteome</keyword>
<gene>
    <name evidence="5" type="ORF">EFK50_14555</name>
</gene>
<name>A0A3N0CHL3_9ACTN</name>
<dbReference type="Proteomes" id="UP000267128">
    <property type="component" value="Unassembled WGS sequence"/>
</dbReference>
<dbReference type="InterPro" id="IPR036514">
    <property type="entry name" value="SGNH_hydro_sf"/>
</dbReference>
<dbReference type="RefSeq" id="WP_123228234.1">
    <property type="nucleotide sequence ID" value="NZ_RJSE01000007.1"/>
</dbReference>
<proteinExistence type="predicted"/>
<dbReference type="GO" id="GO:0019433">
    <property type="term" value="P:triglyceride catabolic process"/>
    <property type="evidence" value="ECO:0007669"/>
    <property type="project" value="TreeGrafter"/>
</dbReference>
<organism evidence="5 6">
    <name type="scientific">Nocardioides marmoriginsengisoli</name>
    <dbReference type="NCBI Taxonomy" id="661483"/>
    <lineage>
        <taxon>Bacteria</taxon>
        <taxon>Bacillati</taxon>
        <taxon>Actinomycetota</taxon>
        <taxon>Actinomycetes</taxon>
        <taxon>Propionibacteriales</taxon>
        <taxon>Nocardioidaceae</taxon>
        <taxon>Nocardioides</taxon>
    </lineage>
</organism>
<dbReference type="Gene3D" id="3.40.50.1110">
    <property type="entry name" value="SGNH hydrolase"/>
    <property type="match status" value="1"/>
</dbReference>
<sequence length="289" mass="29645">MSRRRTKVSAIGLALCAVVVAFPLGGGAAAAEGAAAPSGRYVAFGDSYSADSGVMPIAKGTNPFCLQSARNYPKLVAAELGLTLVDVTCGGATVAHLSKPQYRGVPAQLDALNGDESVVTVGIGGNDNNLFASAIALCGAFAPIAVLDLGAPCQRTYGDRFDRLIASDAPAIGAALDAIRLRAPHAKVYVVGYLSILPQSGRCFRQMPLTTGDTAYMNAVQKNINTMLAEQAALHGATYIDTFTPSIGHDVCQPVGVRWIEPPLSGQPIHPGAVGAAAQARIVAATLAS</sequence>
<reference evidence="5 6" key="1">
    <citation type="submission" date="2018-11" db="EMBL/GenBank/DDBJ databases">
        <authorList>
            <person name="Li F."/>
        </authorList>
    </citation>
    <scope>NUCLEOTIDE SEQUENCE [LARGE SCALE GENOMIC DNA]</scope>
    <source>
        <strain evidence="5 6">Gsoil 097</strain>
    </source>
</reference>
<evidence type="ECO:0000256" key="1">
    <source>
        <dbReference type="PIRSR" id="PIRSR637460-1"/>
    </source>
</evidence>
<dbReference type="PANTHER" id="PTHR37981">
    <property type="entry name" value="LIPASE 2"/>
    <property type="match status" value="1"/>
</dbReference>
<feature type="signal peptide" evidence="3">
    <location>
        <begin position="1"/>
        <end position="30"/>
    </location>
</feature>
<feature type="active site" evidence="1">
    <location>
        <position position="270"/>
    </location>
</feature>
<dbReference type="EMBL" id="RJSE01000007">
    <property type="protein sequence ID" value="RNL62942.1"/>
    <property type="molecule type" value="Genomic_DNA"/>
</dbReference>
<evidence type="ECO:0000313" key="5">
    <source>
        <dbReference type="EMBL" id="RNL62942.1"/>
    </source>
</evidence>
<feature type="disulfide bond" evidence="2">
    <location>
        <begin position="203"/>
        <end position="252"/>
    </location>
</feature>
<dbReference type="SUPFAM" id="SSF52266">
    <property type="entry name" value="SGNH hydrolase"/>
    <property type="match status" value="1"/>
</dbReference>
<dbReference type="CDD" id="cd01823">
    <property type="entry name" value="SEST_like"/>
    <property type="match status" value="1"/>
</dbReference>
<feature type="active site" description="Nucleophile" evidence="1">
    <location>
        <position position="47"/>
    </location>
</feature>
<comment type="caution">
    <text evidence="5">The sequence shown here is derived from an EMBL/GenBank/DDBJ whole genome shotgun (WGS) entry which is preliminary data.</text>
</comment>
<accession>A0A3N0CHL3</accession>
<feature type="chain" id="PRO_5018300860" evidence="3">
    <location>
        <begin position="31"/>
        <end position="289"/>
    </location>
</feature>
<keyword evidence="5" id="KW-0378">Hydrolase</keyword>
<dbReference type="PANTHER" id="PTHR37981:SF1">
    <property type="entry name" value="SGNH HYDROLASE-TYPE ESTERASE DOMAIN-CONTAINING PROTEIN"/>
    <property type="match status" value="1"/>
</dbReference>
<dbReference type="AlphaFoldDB" id="A0A3N0CHL3"/>
<evidence type="ECO:0000259" key="4">
    <source>
        <dbReference type="Pfam" id="PF13472"/>
    </source>
</evidence>
<dbReference type="InterPro" id="IPR013830">
    <property type="entry name" value="SGNH_hydro"/>
</dbReference>
<keyword evidence="3" id="KW-0732">Signal</keyword>
<feature type="domain" description="SGNH hydrolase-type esterase" evidence="4">
    <location>
        <begin position="43"/>
        <end position="277"/>
    </location>
</feature>
<dbReference type="GO" id="GO:0004806">
    <property type="term" value="F:triacylglycerol lipase activity"/>
    <property type="evidence" value="ECO:0007669"/>
    <property type="project" value="TreeGrafter"/>
</dbReference>
<evidence type="ECO:0000256" key="3">
    <source>
        <dbReference type="SAM" id="SignalP"/>
    </source>
</evidence>
<dbReference type="OrthoDB" id="5503950at2"/>
<keyword evidence="2" id="KW-1015">Disulfide bond</keyword>
<dbReference type="Pfam" id="PF13472">
    <property type="entry name" value="Lipase_GDSL_2"/>
    <property type="match status" value="1"/>
</dbReference>
<dbReference type="InterPro" id="IPR037460">
    <property type="entry name" value="SEST-like"/>
</dbReference>
<protein>
    <submittedName>
        <fullName evidence="5">SGNH/GDSL hydrolase family protein</fullName>
    </submittedName>
</protein>
<feature type="disulfide bond" evidence="2">
    <location>
        <begin position="138"/>
        <end position="153"/>
    </location>
</feature>
<evidence type="ECO:0000256" key="2">
    <source>
        <dbReference type="PIRSR" id="PIRSR637460-2"/>
    </source>
</evidence>
<evidence type="ECO:0000313" key="6">
    <source>
        <dbReference type="Proteomes" id="UP000267128"/>
    </source>
</evidence>
<feature type="disulfide bond" evidence="2">
    <location>
        <begin position="65"/>
        <end position="89"/>
    </location>
</feature>